<feature type="domain" description="Helicase C-terminal" evidence="14">
    <location>
        <begin position="421"/>
        <end position="575"/>
    </location>
</feature>
<dbReference type="InterPro" id="IPR011115">
    <property type="entry name" value="SecA_DEAD"/>
</dbReference>
<evidence type="ECO:0000256" key="3">
    <source>
        <dbReference type="ARBA" id="ARBA00022448"/>
    </source>
</evidence>
<dbReference type="EC" id="7.4.2.8" evidence="12"/>
<dbReference type="SMART" id="SM00957">
    <property type="entry name" value="SecA_DEAD"/>
    <property type="match status" value="1"/>
</dbReference>
<feature type="domain" description="Helicase ATP-binding" evidence="13">
    <location>
        <begin position="86"/>
        <end position="249"/>
    </location>
</feature>
<comment type="subunit">
    <text evidence="12">Monomer and homodimer. Part of the essential Sec protein translocation apparatus which comprises SecA, SecYEG and auxiliary proteins SecDF. Other proteins may also be involved.</text>
</comment>
<evidence type="ECO:0000256" key="9">
    <source>
        <dbReference type="ARBA" id="ARBA00022967"/>
    </source>
</evidence>
<dbReference type="InterPro" id="IPR027417">
    <property type="entry name" value="P-loop_NTPase"/>
</dbReference>
<dbReference type="InterPro" id="IPR014018">
    <property type="entry name" value="SecA_motor_DEAD"/>
</dbReference>
<dbReference type="GO" id="GO:0017038">
    <property type="term" value="P:protein import"/>
    <property type="evidence" value="ECO:0007669"/>
    <property type="project" value="InterPro"/>
</dbReference>
<dbReference type="InterPro" id="IPR036670">
    <property type="entry name" value="SecA_X-link_sf"/>
</dbReference>
<dbReference type="InterPro" id="IPR001650">
    <property type="entry name" value="Helicase_C-like"/>
</dbReference>
<dbReference type="RefSeq" id="WP_126565430.1">
    <property type="nucleotide sequence ID" value="NZ_BMCY01000012.1"/>
</dbReference>
<dbReference type="InterPro" id="IPR011130">
    <property type="entry name" value="SecA_preprotein_X-link_dom"/>
</dbReference>
<dbReference type="AlphaFoldDB" id="A0A4Z1BBD6"/>
<comment type="similarity">
    <text evidence="2 12">Belongs to the SecA family.</text>
</comment>
<evidence type="ECO:0000256" key="4">
    <source>
        <dbReference type="ARBA" id="ARBA00022475"/>
    </source>
</evidence>
<keyword evidence="6 12" id="KW-0547">Nucleotide-binding</keyword>
<reference evidence="16 17" key="1">
    <citation type="submission" date="2019-04" db="EMBL/GenBank/DDBJ databases">
        <title>Genomic characterization of Staphylococcus petrasii strains.</title>
        <authorList>
            <person name="Vrbovska V."/>
            <person name="Kovarovic V."/>
            <person name="Maslanova I."/>
            <person name="Indrakova A."/>
            <person name="Petras P."/>
            <person name="Sedo O."/>
            <person name="Svec P."/>
            <person name="Fisarova L."/>
            <person name="Sedlacek I."/>
            <person name="Doskar J."/>
            <person name="Pantucek R."/>
        </authorList>
    </citation>
    <scope>NUCLEOTIDE SEQUENCE [LARGE SCALE GENOMIC DNA]</scope>
    <source>
        <strain evidence="16 17">CCM 8529</strain>
    </source>
</reference>
<dbReference type="GO" id="GO:0006605">
    <property type="term" value="P:protein targeting"/>
    <property type="evidence" value="ECO:0007669"/>
    <property type="project" value="UniProtKB-UniRule"/>
</dbReference>
<dbReference type="GO" id="GO:0065002">
    <property type="term" value="P:intracellular protein transmembrane transport"/>
    <property type="evidence" value="ECO:0007669"/>
    <property type="project" value="UniProtKB-UniRule"/>
</dbReference>
<dbReference type="SMART" id="SM00958">
    <property type="entry name" value="SecA_PP_bind"/>
    <property type="match status" value="1"/>
</dbReference>
<dbReference type="GO" id="GO:0031522">
    <property type="term" value="C:cell envelope Sec protein transport complex"/>
    <property type="evidence" value="ECO:0007669"/>
    <property type="project" value="TreeGrafter"/>
</dbReference>
<dbReference type="FunFam" id="3.40.50.300:FF:000429">
    <property type="entry name" value="Preprotein translocase subunit SecA"/>
    <property type="match status" value="1"/>
</dbReference>
<dbReference type="Pfam" id="PF21090">
    <property type="entry name" value="P-loop_SecA"/>
    <property type="match status" value="2"/>
</dbReference>
<dbReference type="PROSITE" id="PS51192">
    <property type="entry name" value="HELICASE_ATP_BIND_1"/>
    <property type="match status" value="1"/>
</dbReference>
<dbReference type="InterPro" id="IPR014001">
    <property type="entry name" value="Helicase_ATP-bd"/>
</dbReference>
<dbReference type="Pfam" id="PF01043">
    <property type="entry name" value="SecA_PP_bind"/>
    <property type="match status" value="1"/>
</dbReference>
<dbReference type="Pfam" id="PF07516">
    <property type="entry name" value="SecA_SW"/>
    <property type="match status" value="1"/>
</dbReference>
<evidence type="ECO:0000313" key="16">
    <source>
        <dbReference type="EMBL" id="TGN22309.1"/>
    </source>
</evidence>
<evidence type="ECO:0000259" key="14">
    <source>
        <dbReference type="PROSITE" id="PS51194"/>
    </source>
</evidence>
<keyword evidence="5 12" id="KW-0963">Cytoplasm</keyword>
<feature type="binding site" evidence="12">
    <location>
        <position position="84"/>
    </location>
    <ligand>
        <name>ATP</name>
        <dbReference type="ChEBI" id="CHEBI:30616"/>
    </ligand>
</feature>
<evidence type="ECO:0000256" key="7">
    <source>
        <dbReference type="ARBA" id="ARBA00022840"/>
    </source>
</evidence>
<dbReference type="Gene3D" id="3.40.50.300">
    <property type="entry name" value="P-loop containing nucleotide triphosphate hydrolases"/>
    <property type="match status" value="2"/>
</dbReference>
<feature type="binding site" evidence="12">
    <location>
        <position position="496"/>
    </location>
    <ligand>
        <name>ATP</name>
        <dbReference type="ChEBI" id="CHEBI:30616"/>
    </ligand>
</feature>
<evidence type="ECO:0000256" key="12">
    <source>
        <dbReference type="HAMAP-Rule" id="MF_01382"/>
    </source>
</evidence>
<dbReference type="CDD" id="cd18803">
    <property type="entry name" value="SF2_C_secA"/>
    <property type="match status" value="1"/>
</dbReference>
<organism evidence="16 17">
    <name type="scientific">Staphylococcus pragensis</name>
    <dbReference type="NCBI Taxonomy" id="1611836"/>
    <lineage>
        <taxon>Bacteria</taxon>
        <taxon>Bacillati</taxon>
        <taxon>Bacillota</taxon>
        <taxon>Bacilli</taxon>
        <taxon>Bacillales</taxon>
        <taxon>Staphylococcaceae</taxon>
        <taxon>Staphylococcus</taxon>
    </lineage>
</organism>
<dbReference type="Pfam" id="PF07517">
    <property type="entry name" value="SecA_DEAD"/>
    <property type="match status" value="1"/>
</dbReference>
<dbReference type="PRINTS" id="PR00906">
    <property type="entry name" value="SECA"/>
</dbReference>
<sequence length="796" mass="91812">MADRVNHLINQMRLKRLKKQLIEVKRYSEVFANYTDEELQAKTTDFKKRLADEETTLDKLLPEAYATIREASKRVLGMYPKEVQVMGAIVMHQGNIAEMQTGEGKTLTATMPLYLNALTGKGAFLITTNDYLASRDFQEMKPLFEWLGLTASLGFVDIPDYEYAEGEKQFLYNHDIIYTTNGRLGFDYLFDNLADHIDAKYLPELNFAIIDEVDSIILDAAQTPLVISGAPRVQSNLFHIIKMFVETLVEDEHFKVKLNKKEVWLTEEGIEAANHYFKVSNMYDPKHFDLVRVINLSLRAKYLFKDNMDYFIYNGEVVLIDRITGRMLPGTKLQSGLHQALEAKEGVELSQDLSVMATITFQNLFKLFNKFSGMTGTGKLGEKEFFELYSKLVVQIPTDHPIIRKDKEDKVYAKSEEKNEAILEKVIEVHQTKQPILLITRTAEAAEYFSAQLFKQNIPNNLLIAQNVAKEAQMIAEAGQIGAVTVSTSMAGRGTDIKLGAGVHEIGGLAVIINEHMENSRVDRQLRGRAGRQGDPGISQIYVSLDDYIVKRWSNAKLAENEKVKDINPKKLQESPFFRNRVRNIVTKAQRVSEETAMMNREMANEFEKSIGIQRDRVYEERNRILETQDFSQFDFNSLAHEVFEYDLKAERIDNADKVIHYIYNNLSFNFNDASITQHMQTREKTLQYLIQLFNKKLEDNLKIANNDYYKLRFFQKAILKAIDVEWINQVDQLQQLKASVNNRQNGQRNAMFEYHKVALETYETMMINIKRDIIRNLCLSILTFDKKQDLVIHFP</sequence>
<comment type="function">
    <text evidence="12">Part of the Sec protein translocase complex. Interacts with the SecYEG preprotein conducting channel. Has a central role in coupling the hydrolysis of ATP to the transfer of proteins into and across the cell membrane, serving as an ATP-driven molecular motor driving the stepwise translocation of polypeptide chains across the membrane.</text>
</comment>
<dbReference type="Gene3D" id="1.10.3060.10">
    <property type="entry name" value="Helical scaffold and wing domains of SecA"/>
    <property type="match status" value="1"/>
</dbReference>
<dbReference type="NCBIfam" id="NF006630">
    <property type="entry name" value="PRK09200.1"/>
    <property type="match status" value="1"/>
</dbReference>
<dbReference type="SUPFAM" id="SSF81886">
    <property type="entry name" value="Helical scaffold and wing domains of SecA"/>
    <property type="match status" value="1"/>
</dbReference>
<dbReference type="GO" id="GO:0008564">
    <property type="term" value="F:protein-exporting ATPase activity"/>
    <property type="evidence" value="ECO:0007669"/>
    <property type="project" value="UniProtKB-EC"/>
</dbReference>
<dbReference type="Proteomes" id="UP000297459">
    <property type="component" value="Unassembled WGS sequence"/>
</dbReference>
<keyword evidence="9 12" id="KW-1278">Translocase</keyword>
<feature type="domain" description="SecA family profile" evidence="15">
    <location>
        <begin position="1"/>
        <end position="574"/>
    </location>
</feature>
<dbReference type="Gene3D" id="3.90.1440.10">
    <property type="entry name" value="SecA, preprotein cross-linking domain"/>
    <property type="match status" value="1"/>
</dbReference>
<comment type="caution">
    <text evidence="16">The sequence shown here is derived from an EMBL/GenBank/DDBJ whole genome shotgun (WGS) entry which is preliminary data.</text>
</comment>
<evidence type="ECO:0000256" key="2">
    <source>
        <dbReference type="ARBA" id="ARBA00007650"/>
    </source>
</evidence>
<feature type="binding site" evidence="12">
    <location>
        <begin position="102"/>
        <end position="106"/>
    </location>
    <ligand>
        <name>ATP</name>
        <dbReference type="ChEBI" id="CHEBI:30616"/>
    </ligand>
</feature>
<protein>
    <recommendedName>
        <fullName evidence="12">Protein translocase subunit SecA</fullName>
        <ecNumber evidence="12">7.4.2.8</ecNumber>
    </recommendedName>
</protein>
<evidence type="ECO:0000256" key="5">
    <source>
        <dbReference type="ARBA" id="ARBA00022490"/>
    </source>
</evidence>
<dbReference type="SUPFAM" id="SSF52540">
    <property type="entry name" value="P-loop containing nucleoside triphosphate hydrolases"/>
    <property type="match status" value="2"/>
</dbReference>
<dbReference type="PROSITE" id="PS51194">
    <property type="entry name" value="HELICASE_CTER"/>
    <property type="match status" value="1"/>
</dbReference>
<dbReference type="PANTHER" id="PTHR30612">
    <property type="entry name" value="SECA INNER MEMBRANE COMPONENT OF SEC PROTEIN SECRETION SYSTEM"/>
    <property type="match status" value="1"/>
</dbReference>
<evidence type="ECO:0000256" key="8">
    <source>
        <dbReference type="ARBA" id="ARBA00022927"/>
    </source>
</evidence>
<evidence type="ECO:0000256" key="6">
    <source>
        <dbReference type="ARBA" id="ARBA00022741"/>
    </source>
</evidence>
<dbReference type="InterPro" id="IPR022490">
    <property type="entry name" value="SecA2"/>
</dbReference>
<keyword evidence="4 12" id="KW-1003">Cell membrane</keyword>
<keyword evidence="17" id="KW-1185">Reference proteome</keyword>
<dbReference type="PANTHER" id="PTHR30612:SF0">
    <property type="entry name" value="CHLOROPLAST PROTEIN-TRANSPORTING ATPASE"/>
    <property type="match status" value="1"/>
</dbReference>
<evidence type="ECO:0000256" key="10">
    <source>
        <dbReference type="ARBA" id="ARBA00023010"/>
    </source>
</evidence>
<dbReference type="CDD" id="cd17928">
    <property type="entry name" value="DEXDc_SecA"/>
    <property type="match status" value="1"/>
</dbReference>
<dbReference type="SUPFAM" id="SSF81767">
    <property type="entry name" value="Pre-protein crosslinking domain of SecA"/>
    <property type="match status" value="1"/>
</dbReference>
<name>A0A4Z1BBD6_9STAP</name>
<dbReference type="GO" id="GO:0005829">
    <property type="term" value="C:cytosol"/>
    <property type="evidence" value="ECO:0007669"/>
    <property type="project" value="TreeGrafter"/>
</dbReference>
<dbReference type="InterPro" id="IPR036266">
    <property type="entry name" value="SecA_Wing/Scaffold_sf"/>
</dbReference>
<dbReference type="GO" id="GO:0005524">
    <property type="term" value="F:ATP binding"/>
    <property type="evidence" value="ECO:0007669"/>
    <property type="project" value="UniProtKB-UniRule"/>
</dbReference>
<keyword evidence="3 12" id="KW-0813">Transport</keyword>
<dbReference type="EMBL" id="SRPJ01000012">
    <property type="protein sequence ID" value="TGN22309.1"/>
    <property type="molecule type" value="Genomic_DNA"/>
</dbReference>
<evidence type="ECO:0000259" key="15">
    <source>
        <dbReference type="PROSITE" id="PS51196"/>
    </source>
</evidence>
<evidence type="ECO:0000313" key="17">
    <source>
        <dbReference type="Proteomes" id="UP000297459"/>
    </source>
</evidence>
<dbReference type="PROSITE" id="PS51196">
    <property type="entry name" value="SECA_MOTOR_DEAD"/>
    <property type="match status" value="1"/>
</dbReference>
<dbReference type="InterPro" id="IPR000185">
    <property type="entry name" value="SecA"/>
</dbReference>
<accession>A0A4Z1BBD6</accession>
<proteinExistence type="inferred from homology"/>
<dbReference type="InterPro" id="IPR011116">
    <property type="entry name" value="SecA_Wing/Scaffold"/>
</dbReference>
<dbReference type="HAMAP" id="MF_01382">
    <property type="entry name" value="SecA"/>
    <property type="match status" value="1"/>
</dbReference>
<dbReference type="GO" id="GO:0005886">
    <property type="term" value="C:plasma membrane"/>
    <property type="evidence" value="ECO:0007669"/>
    <property type="project" value="UniProtKB-SubCell"/>
</dbReference>
<comment type="subcellular location">
    <subcellularLocation>
        <location evidence="12">Cell membrane</location>
        <topology evidence="12">Peripheral membrane protein</topology>
        <orientation evidence="12">Cytoplasmic side</orientation>
    </subcellularLocation>
    <subcellularLocation>
        <location evidence="12">Cytoplasm</location>
    </subcellularLocation>
    <subcellularLocation>
        <location evidence="1">Membrane</location>
        <topology evidence="1">Peripheral membrane protein</topology>
    </subcellularLocation>
    <text evidence="12">Distribution is 50-50.</text>
</comment>
<evidence type="ECO:0000256" key="1">
    <source>
        <dbReference type="ARBA" id="ARBA00004170"/>
    </source>
</evidence>
<dbReference type="NCBIfam" id="TIGR03714">
    <property type="entry name" value="secA2"/>
    <property type="match status" value="1"/>
</dbReference>
<dbReference type="InterPro" id="IPR044722">
    <property type="entry name" value="SecA_SF2_C"/>
</dbReference>
<keyword evidence="11 12" id="KW-0472">Membrane</keyword>
<evidence type="ECO:0000259" key="13">
    <source>
        <dbReference type="PROSITE" id="PS51192"/>
    </source>
</evidence>
<keyword evidence="7 12" id="KW-0067">ATP-binding</keyword>
<evidence type="ECO:0000256" key="11">
    <source>
        <dbReference type="ARBA" id="ARBA00023136"/>
    </source>
</evidence>
<gene>
    <name evidence="16" type="primary">secA2</name>
    <name evidence="12" type="synonym">secA</name>
    <name evidence="16" type="ORF">E2558_11905</name>
</gene>
<comment type="catalytic activity">
    <reaction evidence="12">
        <text>ATP + H2O + cellular proteinSide 1 = ADP + phosphate + cellular proteinSide 2.</text>
        <dbReference type="EC" id="7.4.2.8"/>
    </reaction>
</comment>
<keyword evidence="10 12" id="KW-0811">Translocation</keyword>
<keyword evidence="8 12" id="KW-0653">Protein transport</keyword>
<dbReference type="GO" id="GO:0043952">
    <property type="term" value="P:protein transport by the Sec complex"/>
    <property type="evidence" value="ECO:0007669"/>
    <property type="project" value="TreeGrafter"/>
</dbReference>